<dbReference type="SUPFAM" id="SSF57850">
    <property type="entry name" value="RING/U-box"/>
    <property type="match status" value="3"/>
</dbReference>
<feature type="domain" description="RING-type" evidence="5">
    <location>
        <begin position="7"/>
        <end position="42"/>
    </location>
</feature>
<dbReference type="InterPro" id="IPR000433">
    <property type="entry name" value="Znf_ZZ"/>
</dbReference>
<evidence type="ECO:0000256" key="3">
    <source>
        <dbReference type="ARBA" id="ARBA00022833"/>
    </source>
</evidence>
<dbReference type="InterPro" id="IPR001841">
    <property type="entry name" value="Znf_RING"/>
</dbReference>
<evidence type="ECO:0008006" key="9">
    <source>
        <dbReference type="Google" id="ProtNLM"/>
    </source>
</evidence>
<evidence type="ECO:0000259" key="5">
    <source>
        <dbReference type="PROSITE" id="PS50089"/>
    </source>
</evidence>
<dbReference type="PANTHER" id="PTHR10315:SF71">
    <property type="entry name" value="RING-TYPE E3 UBIQUITIN TRANSFERASE"/>
    <property type="match status" value="1"/>
</dbReference>
<proteinExistence type="predicted"/>
<sequence>MEDLQNCPICFEVPKQEIFQCINGHTICGFCIENLGSCPQCRQPYGTNKIRCRALEEILNTQTFDCVNKEEGCKKILKRQEIAEHADICQFDKNLVYMCQKLGYKSCNFRLKISNTSAIIKHFQDSHGAALETGNEVTVWHADFETVITSAKDCTWSPVLLNLSTEDDENIVFIIVGTVDFRRDSAVWRCVQTTGTSSLQSKNYEIQLGIMGDQKVHGFRPVRWTLPVSKLNLDYDNCLHFSLLEIPLAHINWYMMSVQACDIAVAITVNERSKPCVTTQQKLPEVWSFFTIDEVPESMEDLGTAIPEETSFGFICNQCKTSHSHGMRHKCIQCVDYDLCETCMEAGIHAYHIFMVLRTPEQSQLCQKMFIRMRSHKKTSVPSVPVDENSETVFADVTCNGCTKHPITGKRYKCLQCDDFNLCEECIKDGTHSSHIFAVMNTTEQSRLFTGSFEQIR</sequence>
<dbReference type="Gene3D" id="3.30.60.90">
    <property type="match status" value="2"/>
</dbReference>
<dbReference type="SUPFAM" id="SSF49599">
    <property type="entry name" value="TRAF domain-like"/>
    <property type="match status" value="1"/>
</dbReference>
<dbReference type="Pfam" id="PF21362">
    <property type="entry name" value="Sina_RING"/>
    <property type="match status" value="1"/>
</dbReference>
<evidence type="ECO:0000256" key="2">
    <source>
        <dbReference type="ARBA" id="ARBA00022771"/>
    </source>
</evidence>
<keyword evidence="8" id="KW-1185">Reference proteome</keyword>
<comment type="caution">
    <text evidence="7">The sequence shown here is derived from an EMBL/GenBank/DDBJ whole genome shotgun (WGS) entry which is preliminary data.</text>
</comment>
<dbReference type="CDD" id="cd02340">
    <property type="entry name" value="ZZ_NBR1_like"/>
    <property type="match status" value="1"/>
</dbReference>
<dbReference type="InterPro" id="IPR043145">
    <property type="entry name" value="Znf_ZZ_sf"/>
</dbReference>
<reference evidence="7 8" key="1">
    <citation type="submission" date="2024-08" db="EMBL/GenBank/DDBJ databases">
        <authorList>
            <person name="Cucini C."/>
            <person name="Frati F."/>
        </authorList>
    </citation>
    <scope>NUCLEOTIDE SEQUENCE [LARGE SCALE GENOMIC DNA]</scope>
</reference>
<dbReference type="PROSITE" id="PS01357">
    <property type="entry name" value="ZF_ZZ_1"/>
    <property type="match status" value="1"/>
</dbReference>
<evidence type="ECO:0000259" key="6">
    <source>
        <dbReference type="PROSITE" id="PS50135"/>
    </source>
</evidence>
<feature type="domain" description="ZZ-type" evidence="6">
    <location>
        <begin position="394"/>
        <end position="445"/>
    </location>
</feature>
<dbReference type="InterPro" id="IPR052088">
    <property type="entry name" value="E3_ubiquitin-ligase_SINA"/>
</dbReference>
<feature type="domain" description="ZZ-type" evidence="6">
    <location>
        <begin position="311"/>
        <end position="362"/>
    </location>
</feature>
<dbReference type="PROSITE" id="PS50089">
    <property type="entry name" value="ZF_RING_2"/>
    <property type="match status" value="1"/>
</dbReference>
<dbReference type="PROSITE" id="PS50135">
    <property type="entry name" value="ZF_ZZ_2"/>
    <property type="match status" value="2"/>
</dbReference>
<name>A0ABP1PKT7_9HEXA</name>
<evidence type="ECO:0000256" key="1">
    <source>
        <dbReference type="ARBA" id="ARBA00022723"/>
    </source>
</evidence>
<keyword evidence="1" id="KW-0479">Metal-binding</keyword>
<evidence type="ECO:0000256" key="4">
    <source>
        <dbReference type="PROSITE-ProRule" id="PRU00228"/>
    </source>
</evidence>
<dbReference type="PANTHER" id="PTHR10315">
    <property type="entry name" value="E3 UBIQUITIN PROTEIN LIGASE SIAH"/>
    <property type="match status" value="1"/>
</dbReference>
<protein>
    <recommendedName>
        <fullName evidence="9">E3 ubiquitin-protein ligase</fullName>
    </recommendedName>
</protein>
<keyword evidence="2 4" id="KW-0863">Zinc-finger</keyword>
<organism evidence="7 8">
    <name type="scientific">Orchesella dallaii</name>
    <dbReference type="NCBI Taxonomy" id="48710"/>
    <lineage>
        <taxon>Eukaryota</taxon>
        <taxon>Metazoa</taxon>
        <taxon>Ecdysozoa</taxon>
        <taxon>Arthropoda</taxon>
        <taxon>Hexapoda</taxon>
        <taxon>Collembola</taxon>
        <taxon>Entomobryomorpha</taxon>
        <taxon>Entomobryoidea</taxon>
        <taxon>Orchesellidae</taxon>
        <taxon>Orchesellinae</taxon>
        <taxon>Orchesella</taxon>
    </lineage>
</organism>
<dbReference type="Gene3D" id="3.30.40.10">
    <property type="entry name" value="Zinc/RING finger domain, C3HC4 (zinc finger)"/>
    <property type="match status" value="2"/>
</dbReference>
<dbReference type="Proteomes" id="UP001642540">
    <property type="component" value="Unassembled WGS sequence"/>
</dbReference>
<evidence type="ECO:0000313" key="8">
    <source>
        <dbReference type="Proteomes" id="UP001642540"/>
    </source>
</evidence>
<dbReference type="InterPro" id="IPR013083">
    <property type="entry name" value="Znf_RING/FYVE/PHD"/>
</dbReference>
<evidence type="ECO:0000313" key="7">
    <source>
        <dbReference type="EMBL" id="CAL8068170.1"/>
    </source>
</evidence>
<keyword evidence="3" id="KW-0862">Zinc</keyword>
<dbReference type="Pfam" id="PF00569">
    <property type="entry name" value="ZZ"/>
    <property type="match status" value="2"/>
</dbReference>
<dbReference type="SMART" id="SM00291">
    <property type="entry name" value="ZnF_ZZ"/>
    <property type="match status" value="2"/>
</dbReference>
<accession>A0ABP1PKT7</accession>
<gene>
    <name evidence="7" type="ORF">ODALV1_LOCUS145</name>
</gene>
<dbReference type="EMBL" id="CAXLJM020000001">
    <property type="protein sequence ID" value="CAL8068170.1"/>
    <property type="molecule type" value="Genomic_DNA"/>
</dbReference>
<dbReference type="InterPro" id="IPR049548">
    <property type="entry name" value="Sina-like_RING"/>
</dbReference>